<dbReference type="EMBL" id="JADNYM010000003">
    <property type="protein sequence ID" value="MBG0738296.1"/>
    <property type="molecule type" value="Genomic_DNA"/>
</dbReference>
<dbReference type="Gene3D" id="1.10.10.10">
    <property type="entry name" value="Winged helix-like DNA-binding domain superfamily/Winged helix DNA-binding domain"/>
    <property type="match status" value="1"/>
</dbReference>
<name>A0A931G360_9MICC</name>
<dbReference type="SMART" id="SM00849">
    <property type="entry name" value="Lactamase_B"/>
    <property type="match status" value="1"/>
</dbReference>
<sequence>MLTNSDPWTHSSMLTRFRLGPNPGPMTLEGTNSYVISSPAPDFASRGSDSAGGVVVVDPGPADEPHLRALADCGAVELVLITHHHRDHTAGRVRFHEMTGAPIRALDPAYCIAAAPLTPGERIFAAGVWIEVIATPGHTADSLCFALPDDGEHGSVLTGDTILGRGSTVICYPDGRLGSYLRSLETLQQLGPALVLPAHGPVRAGLDAVAREYLAHRHLRLAQLRSALLRLGPEASAREVAADVYSDVPGSVRAAAELSVAAQLDYLGRAGGDVPRPGGCEDGVK</sequence>
<reference evidence="2 3" key="1">
    <citation type="submission" date="2020-11" db="EMBL/GenBank/DDBJ databases">
        <title>Arthrobacter antarcticus sp. nov., isolated from Antarctic Soil.</title>
        <authorList>
            <person name="Li J."/>
        </authorList>
    </citation>
    <scope>NUCLEOTIDE SEQUENCE [LARGE SCALE GENOMIC DNA]</scope>
    <source>
        <strain evidence="2 3">Z1-20</strain>
    </source>
</reference>
<dbReference type="InterPro" id="IPR001279">
    <property type="entry name" value="Metallo-B-lactamas"/>
</dbReference>
<dbReference type="InterPro" id="IPR036866">
    <property type="entry name" value="RibonucZ/Hydroxyglut_hydro"/>
</dbReference>
<evidence type="ECO:0000313" key="2">
    <source>
        <dbReference type="EMBL" id="MBG0738296.1"/>
    </source>
</evidence>
<dbReference type="RefSeq" id="WP_196395249.1">
    <property type="nucleotide sequence ID" value="NZ_JADNYM010000003.1"/>
</dbReference>
<dbReference type="AlphaFoldDB" id="A0A931G360"/>
<evidence type="ECO:0000313" key="3">
    <source>
        <dbReference type="Proteomes" id="UP000655366"/>
    </source>
</evidence>
<comment type="caution">
    <text evidence="2">The sequence shown here is derived from an EMBL/GenBank/DDBJ whole genome shotgun (WGS) entry which is preliminary data.</text>
</comment>
<organism evidence="2 3">
    <name type="scientific">Arthrobacter terrae</name>
    <dbReference type="NCBI Taxonomy" id="2935737"/>
    <lineage>
        <taxon>Bacteria</taxon>
        <taxon>Bacillati</taxon>
        <taxon>Actinomycetota</taxon>
        <taxon>Actinomycetes</taxon>
        <taxon>Micrococcales</taxon>
        <taxon>Micrococcaceae</taxon>
        <taxon>Arthrobacter</taxon>
    </lineage>
</organism>
<protein>
    <submittedName>
        <fullName evidence="2">MBL fold metallo-hydrolase</fullName>
    </submittedName>
</protein>
<proteinExistence type="predicted"/>
<dbReference type="Gene3D" id="3.60.15.10">
    <property type="entry name" value="Ribonuclease Z/Hydroxyacylglutathione hydrolase-like"/>
    <property type="match status" value="1"/>
</dbReference>
<dbReference type="PANTHER" id="PTHR23131:SF0">
    <property type="entry name" value="ENDORIBONUCLEASE LACTB2"/>
    <property type="match status" value="1"/>
</dbReference>
<dbReference type="InterPro" id="IPR036388">
    <property type="entry name" value="WH-like_DNA-bd_sf"/>
</dbReference>
<dbReference type="CDD" id="cd16278">
    <property type="entry name" value="metallo-hydrolase-like_MBL-fold"/>
    <property type="match status" value="1"/>
</dbReference>
<dbReference type="PANTHER" id="PTHR23131">
    <property type="entry name" value="ENDORIBONUCLEASE LACTB2"/>
    <property type="match status" value="1"/>
</dbReference>
<feature type="domain" description="Metallo-beta-lactamase" evidence="1">
    <location>
        <begin position="30"/>
        <end position="199"/>
    </location>
</feature>
<keyword evidence="3" id="KW-1185">Reference proteome</keyword>
<gene>
    <name evidence="2" type="ORF">IV500_02470</name>
</gene>
<dbReference type="InterPro" id="IPR050662">
    <property type="entry name" value="Sec-metab_biosynth-thioest"/>
</dbReference>
<evidence type="ECO:0000259" key="1">
    <source>
        <dbReference type="SMART" id="SM00849"/>
    </source>
</evidence>
<dbReference type="SUPFAM" id="SSF56281">
    <property type="entry name" value="Metallo-hydrolase/oxidoreductase"/>
    <property type="match status" value="1"/>
</dbReference>
<accession>A0A931G360</accession>
<dbReference type="Proteomes" id="UP000655366">
    <property type="component" value="Unassembled WGS sequence"/>
</dbReference>